<evidence type="ECO:0000313" key="1">
    <source>
        <dbReference type="EMBL" id="KAK3323572.1"/>
    </source>
</evidence>
<comment type="caution">
    <text evidence="1">The sequence shown here is derived from an EMBL/GenBank/DDBJ whole genome shotgun (WGS) entry which is preliminary data.</text>
</comment>
<reference evidence="1" key="1">
    <citation type="journal article" date="2023" name="Mol. Phylogenet. Evol.">
        <title>Genome-scale phylogeny and comparative genomics of the fungal order Sordariales.</title>
        <authorList>
            <person name="Hensen N."/>
            <person name="Bonometti L."/>
            <person name="Westerberg I."/>
            <person name="Brannstrom I.O."/>
            <person name="Guillou S."/>
            <person name="Cros-Aarteil S."/>
            <person name="Calhoun S."/>
            <person name="Haridas S."/>
            <person name="Kuo A."/>
            <person name="Mondo S."/>
            <person name="Pangilinan J."/>
            <person name="Riley R."/>
            <person name="LaButti K."/>
            <person name="Andreopoulos B."/>
            <person name="Lipzen A."/>
            <person name="Chen C."/>
            <person name="Yan M."/>
            <person name="Daum C."/>
            <person name="Ng V."/>
            <person name="Clum A."/>
            <person name="Steindorff A."/>
            <person name="Ohm R.A."/>
            <person name="Martin F."/>
            <person name="Silar P."/>
            <person name="Natvig D.O."/>
            <person name="Lalanne C."/>
            <person name="Gautier V."/>
            <person name="Ament-Velasquez S.L."/>
            <person name="Kruys A."/>
            <person name="Hutchinson M.I."/>
            <person name="Powell A.J."/>
            <person name="Barry K."/>
            <person name="Miller A.N."/>
            <person name="Grigoriev I.V."/>
            <person name="Debuchy R."/>
            <person name="Gladieux P."/>
            <person name="Hiltunen Thoren M."/>
            <person name="Johannesson H."/>
        </authorList>
    </citation>
    <scope>NUCLEOTIDE SEQUENCE</scope>
    <source>
        <strain evidence="1">SMH4131-1</strain>
    </source>
</reference>
<accession>A0AAE0IEJ6</accession>
<dbReference type="AlphaFoldDB" id="A0AAE0IEJ6"/>
<dbReference type="Proteomes" id="UP001286456">
    <property type="component" value="Unassembled WGS sequence"/>
</dbReference>
<keyword evidence="2" id="KW-1185">Reference proteome</keyword>
<dbReference type="EMBL" id="JAUEPO010000004">
    <property type="protein sequence ID" value="KAK3323572.1"/>
    <property type="molecule type" value="Genomic_DNA"/>
</dbReference>
<gene>
    <name evidence="1" type="ORF">B0T19DRAFT_208876</name>
</gene>
<name>A0AAE0IEJ6_9PEZI</name>
<reference evidence="1" key="2">
    <citation type="submission" date="2023-06" db="EMBL/GenBank/DDBJ databases">
        <authorList>
            <consortium name="Lawrence Berkeley National Laboratory"/>
            <person name="Haridas S."/>
            <person name="Hensen N."/>
            <person name="Bonometti L."/>
            <person name="Westerberg I."/>
            <person name="Brannstrom I.O."/>
            <person name="Guillou S."/>
            <person name="Cros-Aarteil S."/>
            <person name="Calhoun S."/>
            <person name="Kuo A."/>
            <person name="Mondo S."/>
            <person name="Pangilinan J."/>
            <person name="Riley R."/>
            <person name="Labutti K."/>
            <person name="Andreopoulos B."/>
            <person name="Lipzen A."/>
            <person name="Chen C."/>
            <person name="Yanf M."/>
            <person name="Daum C."/>
            <person name="Ng V."/>
            <person name="Clum A."/>
            <person name="Steindorff A."/>
            <person name="Ohm R."/>
            <person name="Martin F."/>
            <person name="Silar P."/>
            <person name="Natvig D."/>
            <person name="Lalanne C."/>
            <person name="Gautier V."/>
            <person name="Ament-Velasquez S.L."/>
            <person name="Kruys A."/>
            <person name="Hutchinson M.I."/>
            <person name="Powell A.J."/>
            <person name="Barry K."/>
            <person name="Miller A.N."/>
            <person name="Grigoriev I.V."/>
            <person name="Debuchy R."/>
            <person name="Gladieux P."/>
            <person name="Thoren M.H."/>
            <person name="Johannesson H."/>
        </authorList>
    </citation>
    <scope>NUCLEOTIDE SEQUENCE</scope>
    <source>
        <strain evidence="1">SMH4131-1</strain>
    </source>
</reference>
<proteinExistence type="predicted"/>
<sequence length="250" mass="27447">MQTRDGAHSTGWSGLGLASLTVTYRYFRVQACVKWMGSVTWSPSPPASTSPSQLGALDAVDSCVTDIPYSSPDQRESGSVAKQRTAMAKTLMLPLRELLGRIRVPQQELQMWPGGALHHIASHRAHRTCGGDMFADGVKGFKEEKATKDLHDKEIDKSSNKLESTSGAGLCVTLGFNPGQSTPLLLPPKRFAAALPGTVRYTVRYSTGHWRGTARCWRCLPDFLALRCHRHPDFGELMVDDLPMHEESSP</sequence>
<evidence type="ECO:0000313" key="2">
    <source>
        <dbReference type="Proteomes" id="UP001286456"/>
    </source>
</evidence>
<organism evidence="1 2">
    <name type="scientific">Cercophora scortea</name>
    <dbReference type="NCBI Taxonomy" id="314031"/>
    <lineage>
        <taxon>Eukaryota</taxon>
        <taxon>Fungi</taxon>
        <taxon>Dikarya</taxon>
        <taxon>Ascomycota</taxon>
        <taxon>Pezizomycotina</taxon>
        <taxon>Sordariomycetes</taxon>
        <taxon>Sordariomycetidae</taxon>
        <taxon>Sordariales</taxon>
        <taxon>Lasiosphaeriaceae</taxon>
        <taxon>Cercophora</taxon>
    </lineage>
</organism>
<protein>
    <submittedName>
        <fullName evidence="1">Uncharacterized protein</fullName>
    </submittedName>
</protein>